<accession>A0A8K1CSQ2</accession>
<dbReference type="SUPFAM" id="SSF49562">
    <property type="entry name" value="C2 domain (Calcium/lipid-binding domain, CaLB)"/>
    <property type="match status" value="1"/>
</dbReference>
<dbReference type="PROSITE" id="PS50004">
    <property type="entry name" value="C2"/>
    <property type="match status" value="1"/>
</dbReference>
<organism evidence="3 4">
    <name type="scientific">Pythium oligandrum</name>
    <name type="common">Mycoparasitic fungus</name>
    <dbReference type="NCBI Taxonomy" id="41045"/>
    <lineage>
        <taxon>Eukaryota</taxon>
        <taxon>Sar</taxon>
        <taxon>Stramenopiles</taxon>
        <taxon>Oomycota</taxon>
        <taxon>Peronosporomycetes</taxon>
        <taxon>Pythiales</taxon>
        <taxon>Pythiaceae</taxon>
        <taxon>Pythium</taxon>
    </lineage>
</organism>
<evidence type="ECO:0000256" key="1">
    <source>
        <dbReference type="SAM" id="MobiDB-lite"/>
    </source>
</evidence>
<keyword evidence="4" id="KW-1185">Reference proteome</keyword>
<feature type="region of interest" description="Disordered" evidence="1">
    <location>
        <begin position="1"/>
        <end position="24"/>
    </location>
</feature>
<proteinExistence type="predicted"/>
<comment type="caution">
    <text evidence="3">The sequence shown here is derived from an EMBL/GenBank/DDBJ whole genome shotgun (WGS) entry which is preliminary data.</text>
</comment>
<name>A0A8K1CSQ2_PYTOL</name>
<dbReference type="InterPro" id="IPR000008">
    <property type="entry name" value="C2_dom"/>
</dbReference>
<dbReference type="OrthoDB" id="158071at2759"/>
<evidence type="ECO:0000313" key="4">
    <source>
        <dbReference type="Proteomes" id="UP000794436"/>
    </source>
</evidence>
<dbReference type="Pfam" id="PF00168">
    <property type="entry name" value="C2"/>
    <property type="match status" value="1"/>
</dbReference>
<dbReference type="InterPro" id="IPR035892">
    <property type="entry name" value="C2_domain_sf"/>
</dbReference>
<sequence>MTDLFRPRTPPTSRGNSTSRKAPQARLLLRVRSAMGLPTSSHGVYCKLYLGDTPMVHGSQKKLFGGKKARAGDTQADDGDELCDDGSHRIFRTKSVTHANAGNEIVWDDHFDVAVFDPTEEILSVRVKCPHRLFSSVYGVLAIKLRQLKMGKAVNQWFPLMKNQKEVAQLRLQLVLSPVVEAQKERRKNVLQADISTALAANHAADEAIDRLIANDPWKKSREGEFMVYSDEDVLPIYIVPVVHQRQRHAPGSEAHVYSA</sequence>
<dbReference type="Gene3D" id="2.60.40.150">
    <property type="entry name" value="C2 domain"/>
    <property type="match status" value="1"/>
</dbReference>
<dbReference type="EMBL" id="SPLM01000004">
    <property type="protein sequence ID" value="TMW67613.1"/>
    <property type="molecule type" value="Genomic_DNA"/>
</dbReference>
<evidence type="ECO:0000313" key="3">
    <source>
        <dbReference type="EMBL" id="TMW67613.1"/>
    </source>
</evidence>
<protein>
    <recommendedName>
        <fullName evidence="2">C2 domain-containing protein</fullName>
    </recommendedName>
</protein>
<feature type="domain" description="C2" evidence="2">
    <location>
        <begin position="6"/>
        <end position="158"/>
    </location>
</feature>
<dbReference type="AlphaFoldDB" id="A0A8K1CSQ2"/>
<feature type="compositionally biased region" description="Polar residues" evidence="1">
    <location>
        <begin position="11"/>
        <end position="21"/>
    </location>
</feature>
<gene>
    <name evidence="3" type="ORF">Poli38472_011233</name>
</gene>
<evidence type="ECO:0000259" key="2">
    <source>
        <dbReference type="PROSITE" id="PS50004"/>
    </source>
</evidence>
<reference evidence="3" key="1">
    <citation type="submission" date="2019-03" db="EMBL/GenBank/DDBJ databases">
        <title>Long read genome sequence of the mycoparasitic Pythium oligandrum ATCC 38472 isolated from sugarbeet rhizosphere.</title>
        <authorList>
            <person name="Gaulin E."/>
        </authorList>
    </citation>
    <scope>NUCLEOTIDE SEQUENCE</scope>
    <source>
        <strain evidence="3">ATCC 38472_TT</strain>
    </source>
</reference>
<dbReference type="Proteomes" id="UP000794436">
    <property type="component" value="Unassembled WGS sequence"/>
</dbReference>